<keyword evidence="1" id="KW-1133">Transmembrane helix</keyword>
<name>X0YKL8_9ZZZZ</name>
<gene>
    <name evidence="2" type="ORF">S01H4_06737</name>
</gene>
<evidence type="ECO:0000313" key="2">
    <source>
        <dbReference type="EMBL" id="GAG56719.1"/>
    </source>
</evidence>
<evidence type="ECO:0000256" key="1">
    <source>
        <dbReference type="SAM" id="Phobius"/>
    </source>
</evidence>
<dbReference type="EMBL" id="BART01002117">
    <property type="protein sequence ID" value="GAG56719.1"/>
    <property type="molecule type" value="Genomic_DNA"/>
</dbReference>
<comment type="caution">
    <text evidence="2">The sequence shown here is derived from an EMBL/GenBank/DDBJ whole genome shotgun (WGS) entry which is preliminary data.</text>
</comment>
<feature type="non-terminal residue" evidence="2">
    <location>
        <position position="116"/>
    </location>
</feature>
<sequence>MIFVGIFFSERLFETSLYFTLFIGFILLCLASSFNYIINDMRDIEKDRNHPEKIKNKIIHPPNIINNSIAKEIEISPDARGFFLIFLIPNLGFAFMIILTIVTGQLYNHLFKNYAF</sequence>
<proteinExistence type="predicted"/>
<dbReference type="AlphaFoldDB" id="X0YKL8"/>
<protein>
    <recommendedName>
        <fullName evidence="3">UbiA prenyltransferase family protein</fullName>
    </recommendedName>
</protein>
<keyword evidence="1" id="KW-0472">Membrane</keyword>
<dbReference type="InterPro" id="IPR044878">
    <property type="entry name" value="UbiA_sf"/>
</dbReference>
<feature type="transmembrane region" description="Helical" evidence="1">
    <location>
        <begin position="17"/>
        <end position="38"/>
    </location>
</feature>
<organism evidence="2">
    <name type="scientific">marine sediment metagenome</name>
    <dbReference type="NCBI Taxonomy" id="412755"/>
    <lineage>
        <taxon>unclassified sequences</taxon>
        <taxon>metagenomes</taxon>
        <taxon>ecological metagenomes</taxon>
    </lineage>
</organism>
<evidence type="ECO:0008006" key="3">
    <source>
        <dbReference type="Google" id="ProtNLM"/>
    </source>
</evidence>
<accession>X0YKL8</accession>
<dbReference type="Gene3D" id="1.10.357.140">
    <property type="entry name" value="UbiA prenyltransferase"/>
    <property type="match status" value="1"/>
</dbReference>
<reference evidence="2" key="1">
    <citation type="journal article" date="2014" name="Front. Microbiol.">
        <title>High frequency of phylogenetically diverse reductive dehalogenase-homologous genes in deep subseafloor sedimentary metagenomes.</title>
        <authorList>
            <person name="Kawai M."/>
            <person name="Futagami T."/>
            <person name="Toyoda A."/>
            <person name="Takaki Y."/>
            <person name="Nishi S."/>
            <person name="Hori S."/>
            <person name="Arai W."/>
            <person name="Tsubouchi T."/>
            <person name="Morono Y."/>
            <person name="Uchiyama I."/>
            <person name="Ito T."/>
            <person name="Fujiyama A."/>
            <person name="Inagaki F."/>
            <person name="Takami H."/>
        </authorList>
    </citation>
    <scope>NUCLEOTIDE SEQUENCE</scope>
    <source>
        <strain evidence="2">Expedition CK06-06</strain>
    </source>
</reference>
<feature type="transmembrane region" description="Helical" evidence="1">
    <location>
        <begin position="81"/>
        <end position="107"/>
    </location>
</feature>
<keyword evidence="1" id="KW-0812">Transmembrane</keyword>